<reference evidence="3" key="1">
    <citation type="submission" date="2024-07" db="EMBL/GenBank/DDBJ databases">
        <title>Two chromosome-level genome assemblies of Korean endemic species Abeliophyllum distichum and Forsythia ovata (Oleaceae).</title>
        <authorList>
            <person name="Jang H."/>
        </authorList>
    </citation>
    <scope>NUCLEOTIDE SEQUENCE [LARGE SCALE GENOMIC DNA]</scope>
</reference>
<dbReference type="PANTHER" id="PTHR33240:SF17">
    <property type="entry name" value="EUKARYOTIC PEPTIDE CHAIN RELEASE FACTOR GTP-BINDING SUBUNIT-LIKE"/>
    <property type="match status" value="1"/>
</dbReference>
<dbReference type="AlphaFoldDB" id="A0ABD1SD93"/>
<gene>
    <name evidence="2" type="ORF">Adt_23227</name>
</gene>
<dbReference type="PANTHER" id="PTHR33240">
    <property type="entry name" value="OS08G0508500 PROTEIN"/>
    <property type="match status" value="1"/>
</dbReference>
<name>A0ABD1SD93_9LAMI</name>
<accession>A0ABD1SD93</accession>
<organism evidence="2 3">
    <name type="scientific">Abeliophyllum distichum</name>
    <dbReference type="NCBI Taxonomy" id="126358"/>
    <lineage>
        <taxon>Eukaryota</taxon>
        <taxon>Viridiplantae</taxon>
        <taxon>Streptophyta</taxon>
        <taxon>Embryophyta</taxon>
        <taxon>Tracheophyta</taxon>
        <taxon>Spermatophyta</taxon>
        <taxon>Magnoliopsida</taxon>
        <taxon>eudicotyledons</taxon>
        <taxon>Gunneridae</taxon>
        <taxon>Pentapetalae</taxon>
        <taxon>asterids</taxon>
        <taxon>lamiids</taxon>
        <taxon>Lamiales</taxon>
        <taxon>Oleaceae</taxon>
        <taxon>Forsythieae</taxon>
        <taxon>Abeliophyllum</taxon>
    </lineage>
</organism>
<comment type="caution">
    <text evidence="2">The sequence shown here is derived from an EMBL/GenBank/DDBJ whole genome shotgun (WGS) entry which is preliminary data.</text>
</comment>
<feature type="compositionally biased region" description="Basic and acidic residues" evidence="1">
    <location>
        <begin position="54"/>
        <end position="67"/>
    </location>
</feature>
<evidence type="ECO:0000313" key="2">
    <source>
        <dbReference type="EMBL" id="KAL2497677.1"/>
    </source>
</evidence>
<sequence>MSSVITALLNGLRNQNFKASLSKKPPESMTELLRRCEEYIDQEEVMNATQYSRNEQERSSRKRRYEDSTVIKPSNKLSFDHRYRPKVKEMNVISRTELTAPLLIILRNQGKRKVEEVEEKRWVGVIHVIVGGSAAGKDSRNARKDYARSLQINLIKSSSRFSQPIKFDDKDLLGISFPHDDALVITGDIVDFDVKRVLVDTGRASNVLSWNTFKALKISIDRLKPVNTPLLGFGRATVIPEGIVDLIVVLGRHPTCVTLITLFLVVQTSMA</sequence>
<protein>
    <submittedName>
        <fullName evidence="2">Uncharacterized protein</fullName>
    </submittedName>
</protein>
<keyword evidence="3" id="KW-1185">Reference proteome</keyword>
<evidence type="ECO:0000313" key="3">
    <source>
        <dbReference type="Proteomes" id="UP001604336"/>
    </source>
</evidence>
<proteinExistence type="predicted"/>
<dbReference type="Proteomes" id="UP001604336">
    <property type="component" value="Unassembled WGS sequence"/>
</dbReference>
<evidence type="ECO:0000256" key="1">
    <source>
        <dbReference type="SAM" id="MobiDB-lite"/>
    </source>
</evidence>
<feature type="region of interest" description="Disordered" evidence="1">
    <location>
        <begin position="47"/>
        <end position="67"/>
    </location>
</feature>
<dbReference type="EMBL" id="JBFOLK010000007">
    <property type="protein sequence ID" value="KAL2497677.1"/>
    <property type="molecule type" value="Genomic_DNA"/>
</dbReference>